<dbReference type="Gramene" id="Psat04G0367500-T1">
    <property type="protein sequence ID" value="KAI5419600.1"/>
    <property type="gene ID" value="KIW84_043675"/>
</dbReference>
<accession>A0A9D5AV01</accession>
<dbReference type="PANTHER" id="PTHR11439">
    <property type="entry name" value="GAG-POL-RELATED RETROTRANSPOSON"/>
    <property type="match status" value="1"/>
</dbReference>
<dbReference type="Proteomes" id="UP001058974">
    <property type="component" value="Chromosome 4"/>
</dbReference>
<name>A0A9D5AV01_PEA</name>
<dbReference type="AlphaFoldDB" id="A0A9D5AV01"/>
<sequence>EWCGDRVEIRSTYEYFFKYMGDLISRCSKKQLVVALSTCEVEYIAGALSASQVVCILNLLQNLKIKVSKHVKLMIENNLVINLVKNPVLHGRSKHCSTQKQLANVMIKAMKVEHFIHLRDEIGVVNFGYLNVD</sequence>
<dbReference type="CDD" id="cd09272">
    <property type="entry name" value="RNase_HI_RT_Ty1"/>
    <property type="match status" value="1"/>
</dbReference>
<organism evidence="1 2">
    <name type="scientific">Pisum sativum</name>
    <name type="common">Garden pea</name>
    <name type="synonym">Lathyrus oleraceus</name>
    <dbReference type="NCBI Taxonomy" id="3888"/>
    <lineage>
        <taxon>Eukaryota</taxon>
        <taxon>Viridiplantae</taxon>
        <taxon>Streptophyta</taxon>
        <taxon>Embryophyta</taxon>
        <taxon>Tracheophyta</taxon>
        <taxon>Spermatophyta</taxon>
        <taxon>Magnoliopsida</taxon>
        <taxon>eudicotyledons</taxon>
        <taxon>Gunneridae</taxon>
        <taxon>Pentapetalae</taxon>
        <taxon>rosids</taxon>
        <taxon>fabids</taxon>
        <taxon>Fabales</taxon>
        <taxon>Fabaceae</taxon>
        <taxon>Papilionoideae</taxon>
        <taxon>50 kb inversion clade</taxon>
        <taxon>NPAAA clade</taxon>
        <taxon>Hologalegina</taxon>
        <taxon>IRL clade</taxon>
        <taxon>Fabeae</taxon>
        <taxon>Lathyrus</taxon>
    </lineage>
</organism>
<comment type="caution">
    <text evidence="1">The sequence shown here is derived from an EMBL/GenBank/DDBJ whole genome shotgun (WGS) entry which is preliminary data.</text>
</comment>
<gene>
    <name evidence="1" type="ORF">KIW84_043675</name>
</gene>
<feature type="non-terminal residue" evidence="1">
    <location>
        <position position="1"/>
    </location>
</feature>
<evidence type="ECO:0000313" key="2">
    <source>
        <dbReference type="Proteomes" id="UP001058974"/>
    </source>
</evidence>
<evidence type="ECO:0000313" key="1">
    <source>
        <dbReference type="EMBL" id="KAI5419600.1"/>
    </source>
</evidence>
<dbReference type="PANTHER" id="PTHR11439:SF483">
    <property type="entry name" value="PEPTIDE SYNTHASE GLIP-LIKE, PUTATIVE (AFU_ORTHOLOGUE AFUA_3G12920)-RELATED"/>
    <property type="match status" value="1"/>
</dbReference>
<protein>
    <submittedName>
        <fullName evidence="1">Uncharacterized protein</fullName>
    </submittedName>
</protein>
<keyword evidence="2" id="KW-1185">Reference proteome</keyword>
<proteinExistence type="predicted"/>
<dbReference type="EMBL" id="JAMSHJ010000004">
    <property type="protein sequence ID" value="KAI5419600.1"/>
    <property type="molecule type" value="Genomic_DNA"/>
</dbReference>
<reference evidence="1 2" key="1">
    <citation type="journal article" date="2022" name="Nat. Genet.">
        <title>Improved pea reference genome and pan-genome highlight genomic features and evolutionary characteristics.</title>
        <authorList>
            <person name="Yang T."/>
            <person name="Liu R."/>
            <person name="Luo Y."/>
            <person name="Hu S."/>
            <person name="Wang D."/>
            <person name="Wang C."/>
            <person name="Pandey M.K."/>
            <person name="Ge S."/>
            <person name="Xu Q."/>
            <person name="Li N."/>
            <person name="Li G."/>
            <person name="Huang Y."/>
            <person name="Saxena R.K."/>
            <person name="Ji Y."/>
            <person name="Li M."/>
            <person name="Yan X."/>
            <person name="He Y."/>
            <person name="Liu Y."/>
            <person name="Wang X."/>
            <person name="Xiang C."/>
            <person name="Varshney R.K."/>
            <person name="Ding H."/>
            <person name="Gao S."/>
            <person name="Zong X."/>
        </authorList>
    </citation>
    <scope>NUCLEOTIDE SEQUENCE [LARGE SCALE GENOMIC DNA]</scope>
    <source>
        <strain evidence="1 2">cv. Zhongwan 6</strain>
    </source>
</reference>